<comment type="caution">
    <text evidence="2">The sequence shown here is derived from an EMBL/GenBank/DDBJ whole genome shotgun (WGS) entry which is preliminary data.</text>
</comment>
<evidence type="ECO:0000313" key="2">
    <source>
        <dbReference type="EMBL" id="MBF8191967.1"/>
    </source>
</evidence>
<name>A0A931AFG3_9ACTN</name>
<reference evidence="2" key="1">
    <citation type="submission" date="2020-11" db="EMBL/GenBank/DDBJ databases">
        <title>Whole-genome analyses of Nonomuraea sp. K274.</title>
        <authorList>
            <person name="Veyisoglu A."/>
        </authorList>
    </citation>
    <scope>NUCLEOTIDE SEQUENCE</scope>
    <source>
        <strain evidence="2">K274</strain>
    </source>
</reference>
<evidence type="ECO:0000256" key="1">
    <source>
        <dbReference type="SAM" id="Phobius"/>
    </source>
</evidence>
<proteinExistence type="predicted"/>
<keyword evidence="3" id="KW-1185">Reference proteome</keyword>
<dbReference type="RefSeq" id="WP_195900874.1">
    <property type="nucleotide sequence ID" value="NZ_JADOGI010000186.1"/>
</dbReference>
<gene>
    <name evidence="2" type="ORF">ITP53_41060</name>
</gene>
<keyword evidence="1" id="KW-0472">Membrane</keyword>
<dbReference type="EMBL" id="JADOGI010000186">
    <property type="protein sequence ID" value="MBF8191967.1"/>
    <property type="molecule type" value="Genomic_DNA"/>
</dbReference>
<keyword evidence="1" id="KW-1133">Transmembrane helix</keyword>
<dbReference type="AlphaFoldDB" id="A0A931AFG3"/>
<feature type="transmembrane region" description="Helical" evidence="1">
    <location>
        <begin position="12"/>
        <end position="35"/>
    </location>
</feature>
<evidence type="ECO:0000313" key="3">
    <source>
        <dbReference type="Proteomes" id="UP000605361"/>
    </source>
</evidence>
<protein>
    <submittedName>
        <fullName evidence="2">Uncharacterized protein</fullName>
    </submittedName>
</protein>
<accession>A0A931AFG3</accession>
<sequence>MAAEIAVSAARSVIGAVTCLSVGADLSTVLMFAIVPPLIVGFRWNPASGGEPFPDTATNMYAAVGRKP</sequence>
<organism evidence="2 3">
    <name type="scientific">Nonomuraea cypriaca</name>
    <dbReference type="NCBI Taxonomy" id="1187855"/>
    <lineage>
        <taxon>Bacteria</taxon>
        <taxon>Bacillati</taxon>
        <taxon>Actinomycetota</taxon>
        <taxon>Actinomycetes</taxon>
        <taxon>Streptosporangiales</taxon>
        <taxon>Streptosporangiaceae</taxon>
        <taxon>Nonomuraea</taxon>
    </lineage>
</organism>
<keyword evidence="1" id="KW-0812">Transmembrane</keyword>
<dbReference type="Proteomes" id="UP000605361">
    <property type="component" value="Unassembled WGS sequence"/>
</dbReference>